<dbReference type="GO" id="GO:0005737">
    <property type="term" value="C:cytoplasm"/>
    <property type="evidence" value="ECO:0007669"/>
    <property type="project" value="InterPro"/>
</dbReference>
<dbReference type="CDD" id="cd16432">
    <property type="entry name" value="CheB_Rec"/>
    <property type="match status" value="1"/>
</dbReference>
<reference evidence="6" key="1">
    <citation type="submission" date="2023-02" db="EMBL/GenBank/DDBJ databases">
        <title>Proposal of a novel subspecies: Alicyclobacillus hesperidum subspecies aegle.</title>
        <authorList>
            <person name="Goto K."/>
            <person name="Fujii T."/>
            <person name="Yasui K."/>
            <person name="Mochida K."/>
            <person name="Kato-Tanaka Y."/>
            <person name="Morohoshi S."/>
            <person name="An S.Y."/>
            <person name="Kasai H."/>
            <person name="Yokota A."/>
        </authorList>
    </citation>
    <scope>NUCLEOTIDE SEQUENCE</scope>
    <source>
        <strain evidence="6">DSM 12766</strain>
    </source>
</reference>
<dbReference type="GO" id="GO:0006935">
    <property type="term" value="P:chemotaxis"/>
    <property type="evidence" value="ECO:0007669"/>
    <property type="project" value="UniProtKB-UniRule"/>
</dbReference>
<dbReference type="PANTHER" id="PTHR42872:SF3">
    <property type="entry name" value="PROTEIN-GLUTAMATE METHYLESTERASE_PROTEIN-GLUTAMINE GLUTAMINASE 1"/>
    <property type="match status" value="1"/>
</dbReference>
<organism evidence="6 7">
    <name type="scientific">Alicyclobacillus hesperidum</name>
    <dbReference type="NCBI Taxonomy" id="89784"/>
    <lineage>
        <taxon>Bacteria</taxon>
        <taxon>Bacillati</taxon>
        <taxon>Bacillota</taxon>
        <taxon>Bacilli</taxon>
        <taxon>Bacillales</taxon>
        <taxon>Alicyclobacillaceae</taxon>
        <taxon>Alicyclobacillus</taxon>
    </lineage>
</organism>
<dbReference type="InterPro" id="IPR035909">
    <property type="entry name" value="CheB_C"/>
</dbReference>
<evidence type="ECO:0000313" key="7">
    <source>
        <dbReference type="Proteomes" id="UP001157137"/>
    </source>
</evidence>
<evidence type="ECO:0000256" key="3">
    <source>
        <dbReference type="ARBA" id="ARBA00048267"/>
    </source>
</evidence>
<evidence type="ECO:0000313" key="6">
    <source>
        <dbReference type="EMBL" id="GLV12381.1"/>
    </source>
</evidence>
<keyword evidence="4" id="KW-0145">Chemotaxis</keyword>
<dbReference type="EMBL" id="BSRA01000001">
    <property type="protein sequence ID" value="GLV12381.1"/>
    <property type="molecule type" value="Genomic_DNA"/>
</dbReference>
<evidence type="ECO:0000256" key="1">
    <source>
        <dbReference type="ARBA" id="ARBA00022801"/>
    </source>
</evidence>
<evidence type="ECO:0000256" key="2">
    <source>
        <dbReference type="ARBA" id="ARBA00039140"/>
    </source>
</evidence>
<dbReference type="AlphaFoldDB" id="A0AA37X127"/>
<feature type="active site" evidence="4">
    <location>
        <position position="138"/>
    </location>
</feature>
<feature type="domain" description="CheB-type methylesterase" evidence="5">
    <location>
        <begin position="2"/>
        <end position="196"/>
    </location>
</feature>
<dbReference type="Proteomes" id="UP001157137">
    <property type="component" value="Unassembled WGS sequence"/>
</dbReference>
<gene>
    <name evidence="6" type="ORF">Heshes_00650</name>
</gene>
<keyword evidence="1 4" id="KW-0378">Hydrolase</keyword>
<evidence type="ECO:0000259" key="5">
    <source>
        <dbReference type="PROSITE" id="PS50122"/>
    </source>
</evidence>
<dbReference type="Pfam" id="PF01339">
    <property type="entry name" value="CheB_methylest"/>
    <property type="match status" value="1"/>
</dbReference>
<comment type="caution">
    <text evidence="6">The sequence shown here is derived from an EMBL/GenBank/DDBJ whole genome shotgun (WGS) entry which is preliminary data.</text>
</comment>
<sequence>MADDVHTLILVGASTGGPKALTELFAHLPCFPGVACCVVQHMPAGFTYNLAKRLNDLSAWRVAEGVDGGVIEAGGAYVAPGGCQMRIEESGAALRMSVQREVSGHLHQPSVDVLFASAVALSDKVRLFGVILTGMGRDGAVGLKAIRERGGFTIAEGPETATIYGMPRAAWESGAAAVRLPLHEIPACLIEQVHFANGR</sequence>
<dbReference type="PROSITE" id="PS50122">
    <property type="entry name" value="CHEB"/>
    <property type="match status" value="1"/>
</dbReference>
<dbReference type="GO" id="GO:0008984">
    <property type="term" value="F:protein-glutamate methylesterase activity"/>
    <property type="evidence" value="ECO:0007669"/>
    <property type="project" value="UniProtKB-EC"/>
</dbReference>
<protein>
    <recommendedName>
        <fullName evidence="2">protein-glutamate methylesterase</fullName>
        <ecNumber evidence="2">3.1.1.61</ecNumber>
    </recommendedName>
</protein>
<feature type="active site" evidence="4">
    <location>
        <position position="14"/>
    </location>
</feature>
<accession>A0AA37X127</accession>
<name>A0AA37X127_9BACL</name>
<feature type="active site" evidence="4">
    <location>
        <position position="41"/>
    </location>
</feature>
<dbReference type="SUPFAM" id="SSF52738">
    <property type="entry name" value="Methylesterase CheB, C-terminal domain"/>
    <property type="match status" value="1"/>
</dbReference>
<dbReference type="InterPro" id="IPR000673">
    <property type="entry name" value="Sig_transdc_resp-reg_Me-estase"/>
</dbReference>
<comment type="catalytic activity">
    <reaction evidence="3">
        <text>[protein]-L-glutamate 5-O-methyl ester + H2O = L-glutamyl-[protein] + methanol + H(+)</text>
        <dbReference type="Rhea" id="RHEA:23236"/>
        <dbReference type="Rhea" id="RHEA-COMP:10208"/>
        <dbReference type="Rhea" id="RHEA-COMP:10311"/>
        <dbReference type="ChEBI" id="CHEBI:15377"/>
        <dbReference type="ChEBI" id="CHEBI:15378"/>
        <dbReference type="ChEBI" id="CHEBI:17790"/>
        <dbReference type="ChEBI" id="CHEBI:29973"/>
        <dbReference type="ChEBI" id="CHEBI:82795"/>
        <dbReference type="EC" id="3.1.1.61"/>
    </reaction>
</comment>
<dbReference type="Gene3D" id="3.40.50.180">
    <property type="entry name" value="Methylesterase CheB, C-terminal domain"/>
    <property type="match status" value="1"/>
</dbReference>
<dbReference type="GO" id="GO:0000156">
    <property type="term" value="F:phosphorelay response regulator activity"/>
    <property type="evidence" value="ECO:0007669"/>
    <property type="project" value="InterPro"/>
</dbReference>
<dbReference type="EC" id="3.1.1.61" evidence="2"/>
<evidence type="ECO:0000256" key="4">
    <source>
        <dbReference type="PROSITE-ProRule" id="PRU00050"/>
    </source>
</evidence>
<proteinExistence type="predicted"/>
<dbReference type="PANTHER" id="PTHR42872">
    <property type="entry name" value="PROTEIN-GLUTAMATE METHYLESTERASE/PROTEIN-GLUTAMINE GLUTAMINASE"/>
    <property type="match status" value="1"/>
</dbReference>